<evidence type="ECO:0000259" key="1">
    <source>
        <dbReference type="PROSITE" id="PS50878"/>
    </source>
</evidence>
<reference evidence="2" key="1">
    <citation type="submission" date="2021-02" db="EMBL/GenBank/DDBJ databases">
        <authorList>
            <person name="Steward A R."/>
        </authorList>
    </citation>
    <scope>NUCLEOTIDE SEQUENCE</scope>
</reference>
<comment type="caution">
    <text evidence="2">The sequence shown here is derived from an EMBL/GenBank/DDBJ whole genome shotgun (WGS) entry which is preliminary data.</text>
</comment>
<gene>
    <name evidence="2" type="ORF">PMACD_LOCUS6697</name>
</gene>
<dbReference type="AlphaFoldDB" id="A0A821RNY3"/>
<dbReference type="PROSITE" id="PS50878">
    <property type="entry name" value="RT_POL"/>
    <property type="match status" value="1"/>
</dbReference>
<protein>
    <recommendedName>
        <fullName evidence="1">Reverse transcriptase domain-containing protein</fullName>
    </recommendedName>
</protein>
<feature type="domain" description="Reverse transcriptase" evidence="1">
    <location>
        <begin position="1"/>
        <end position="109"/>
    </location>
</feature>
<dbReference type="Proteomes" id="UP000663880">
    <property type="component" value="Unassembled WGS sequence"/>
</dbReference>
<evidence type="ECO:0000313" key="2">
    <source>
        <dbReference type="EMBL" id="CAF4846747.1"/>
    </source>
</evidence>
<keyword evidence="3" id="KW-1185">Reference proteome</keyword>
<proteinExistence type="predicted"/>
<sequence length="109" mass="12327">MENSRVIPIHKPNKPINDPSSYRPIALASVISKISEHLVKNRLEWFVESKGLLSPNQFGFRKGRCTMDSLSIFMTDLRLAFSYNKPVLAAFLDVSAAYDNVNLSTLKQK</sequence>
<dbReference type="PANTHER" id="PTHR19446">
    <property type="entry name" value="REVERSE TRANSCRIPTASES"/>
    <property type="match status" value="1"/>
</dbReference>
<organism evidence="2 3">
    <name type="scientific">Pieris macdunnoughi</name>
    <dbReference type="NCBI Taxonomy" id="345717"/>
    <lineage>
        <taxon>Eukaryota</taxon>
        <taxon>Metazoa</taxon>
        <taxon>Ecdysozoa</taxon>
        <taxon>Arthropoda</taxon>
        <taxon>Hexapoda</taxon>
        <taxon>Insecta</taxon>
        <taxon>Pterygota</taxon>
        <taxon>Neoptera</taxon>
        <taxon>Endopterygota</taxon>
        <taxon>Lepidoptera</taxon>
        <taxon>Glossata</taxon>
        <taxon>Ditrysia</taxon>
        <taxon>Papilionoidea</taxon>
        <taxon>Pieridae</taxon>
        <taxon>Pierinae</taxon>
        <taxon>Pieris</taxon>
    </lineage>
</organism>
<dbReference type="OrthoDB" id="8058536at2759"/>
<dbReference type="EMBL" id="CAJOBZ010000015">
    <property type="protein sequence ID" value="CAF4846747.1"/>
    <property type="molecule type" value="Genomic_DNA"/>
</dbReference>
<accession>A0A821RNY3</accession>
<dbReference type="InterPro" id="IPR000477">
    <property type="entry name" value="RT_dom"/>
</dbReference>
<name>A0A821RNY3_9NEOP</name>
<dbReference type="Pfam" id="PF00078">
    <property type="entry name" value="RVT_1"/>
    <property type="match status" value="1"/>
</dbReference>
<evidence type="ECO:0000313" key="3">
    <source>
        <dbReference type="Proteomes" id="UP000663880"/>
    </source>
</evidence>
<dbReference type="CDD" id="cd01650">
    <property type="entry name" value="RT_nLTR_like"/>
    <property type="match status" value="1"/>
</dbReference>